<keyword evidence="2" id="KW-1185">Reference proteome</keyword>
<evidence type="ECO:0000313" key="2">
    <source>
        <dbReference type="Proteomes" id="UP000295215"/>
    </source>
</evidence>
<reference evidence="1 2" key="1">
    <citation type="submission" date="2019-03" db="EMBL/GenBank/DDBJ databases">
        <title>Genomic Encyclopedia of Archaeal and Bacterial Type Strains, Phase II (KMG-II): from individual species to whole genera.</title>
        <authorList>
            <person name="Goeker M."/>
        </authorList>
    </citation>
    <scope>NUCLEOTIDE SEQUENCE [LARGE SCALE GENOMIC DNA]</scope>
    <source>
        <strain evidence="1 2">DSM 28213</strain>
    </source>
</reference>
<dbReference type="EMBL" id="SOAG01000008">
    <property type="protein sequence ID" value="TDS61541.1"/>
    <property type="molecule type" value="Genomic_DNA"/>
</dbReference>
<dbReference type="RefSeq" id="WP_133712212.1">
    <property type="nucleotide sequence ID" value="NZ_SOAG01000008.1"/>
</dbReference>
<name>A0A4R7F306_9FLAO</name>
<sequence>MITKIQIKLNNDILPAVIQVLEHTKNQKTDTLQLAVLNSIRADLLIKFEEKTKNIQKQISILDHNKKHNFVLKYHEAYALHQFISQALSIKNQQDNPHFKKLGRLVAELHGKVFVFAKEKENVTLEREAEAAQGQTSLF</sequence>
<comment type="caution">
    <text evidence="1">The sequence shown here is derived from an EMBL/GenBank/DDBJ whole genome shotgun (WGS) entry which is preliminary data.</text>
</comment>
<dbReference type="AlphaFoldDB" id="A0A4R7F306"/>
<proteinExistence type="predicted"/>
<organism evidence="1 2">
    <name type="scientific">Myroides indicus</name>
    <dbReference type="NCBI Taxonomy" id="1323422"/>
    <lineage>
        <taxon>Bacteria</taxon>
        <taxon>Pseudomonadati</taxon>
        <taxon>Bacteroidota</taxon>
        <taxon>Flavobacteriia</taxon>
        <taxon>Flavobacteriales</taxon>
        <taxon>Flavobacteriaceae</taxon>
        <taxon>Myroides</taxon>
    </lineage>
</organism>
<dbReference type="Proteomes" id="UP000295215">
    <property type="component" value="Unassembled WGS sequence"/>
</dbReference>
<protein>
    <submittedName>
        <fullName evidence="1">Uncharacterized protein</fullName>
    </submittedName>
</protein>
<dbReference type="OrthoDB" id="1453989at2"/>
<evidence type="ECO:0000313" key="1">
    <source>
        <dbReference type="EMBL" id="TDS61541.1"/>
    </source>
</evidence>
<gene>
    <name evidence="1" type="ORF">C8P70_10882</name>
</gene>
<accession>A0A4R7F306</accession>